<dbReference type="OrthoDB" id="5476112at2"/>
<proteinExistence type="predicted"/>
<gene>
    <name evidence="6" type="ORF">FRD01_08320</name>
</gene>
<dbReference type="PANTHER" id="PTHR10199">
    <property type="entry name" value="THROMBOSPONDIN"/>
    <property type="match status" value="1"/>
</dbReference>
<dbReference type="GO" id="GO:0005509">
    <property type="term" value="F:calcium ion binding"/>
    <property type="evidence" value="ECO:0007669"/>
    <property type="project" value="InterPro"/>
</dbReference>
<dbReference type="InterPro" id="IPR017897">
    <property type="entry name" value="Thrombospondin_3_rpt"/>
</dbReference>
<feature type="domain" description="VWFA" evidence="5">
    <location>
        <begin position="224"/>
        <end position="416"/>
    </location>
</feature>
<dbReference type="AlphaFoldDB" id="A0A5B8XU97"/>
<evidence type="ECO:0000256" key="1">
    <source>
        <dbReference type="ARBA" id="ARBA00022729"/>
    </source>
</evidence>
<dbReference type="Gene3D" id="3.40.50.410">
    <property type="entry name" value="von Willebrand factor, type A domain"/>
    <property type="match status" value="1"/>
</dbReference>
<dbReference type="SUPFAM" id="SSF53300">
    <property type="entry name" value="vWA-like"/>
    <property type="match status" value="1"/>
</dbReference>
<evidence type="ECO:0000256" key="3">
    <source>
        <dbReference type="SAM" id="MobiDB-lite"/>
    </source>
</evidence>
<dbReference type="Gene3D" id="4.10.1080.10">
    <property type="entry name" value="TSP type-3 repeat"/>
    <property type="match status" value="1"/>
</dbReference>
<dbReference type="CDD" id="cd00198">
    <property type="entry name" value="vWFA"/>
    <property type="match status" value="1"/>
</dbReference>
<dbReference type="PROSITE" id="PS51234">
    <property type="entry name" value="TSP3"/>
    <property type="match status" value="1"/>
</dbReference>
<dbReference type="SMART" id="SM00327">
    <property type="entry name" value="VWA"/>
    <property type="match status" value="1"/>
</dbReference>
<organism evidence="6 7">
    <name type="scientific">Microvenator marinus</name>
    <dbReference type="NCBI Taxonomy" id="2600177"/>
    <lineage>
        <taxon>Bacteria</taxon>
        <taxon>Deltaproteobacteria</taxon>
        <taxon>Bradymonadales</taxon>
        <taxon>Microvenatoraceae</taxon>
        <taxon>Microvenator</taxon>
    </lineage>
</organism>
<feature type="region of interest" description="Disordered" evidence="3">
    <location>
        <begin position="20"/>
        <end position="172"/>
    </location>
</feature>
<dbReference type="SUPFAM" id="SSF103647">
    <property type="entry name" value="TSP type-3 repeat"/>
    <property type="match status" value="2"/>
</dbReference>
<feature type="chain" id="PRO_5023145284" evidence="4">
    <location>
        <begin position="21"/>
        <end position="602"/>
    </location>
</feature>
<feature type="signal peptide" evidence="4">
    <location>
        <begin position="1"/>
        <end position="20"/>
    </location>
</feature>
<accession>A0A5B8XU97</accession>
<dbReference type="Pfam" id="PF02412">
    <property type="entry name" value="TSP_3"/>
    <property type="match status" value="3"/>
</dbReference>
<protein>
    <submittedName>
        <fullName evidence="6">VWA domain-containing protein</fullName>
    </submittedName>
</protein>
<dbReference type="Proteomes" id="UP000321595">
    <property type="component" value="Chromosome"/>
</dbReference>
<evidence type="ECO:0000313" key="7">
    <source>
        <dbReference type="Proteomes" id="UP000321595"/>
    </source>
</evidence>
<dbReference type="EMBL" id="CP042467">
    <property type="protein sequence ID" value="QED27246.1"/>
    <property type="molecule type" value="Genomic_DNA"/>
</dbReference>
<feature type="compositionally biased region" description="Acidic residues" evidence="3">
    <location>
        <begin position="119"/>
        <end position="134"/>
    </location>
</feature>
<dbReference type="GO" id="GO:0007155">
    <property type="term" value="P:cell adhesion"/>
    <property type="evidence" value="ECO:0007669"/>
    <property type="project" value="InterPro"/>
</dbReference>
<evidence type="ECO:0000256" key="4">
    <source>
        <dbReference type="SAM" id="SignalP"/>
    </source>
</evidence>
<feature type="compositionally biased region" description="Low complexity" evidence="3">
    <location>
        <begin position="50"/>
        <end position="69"/>
    </location>
</feature>
<dbReference type="PROSITE" id="PS50234">
    <property type="entry name" value="VWFA"/>
    <property type="match status" value="1"/>
</dbReference>
<dbReference type="InterPro" id="IPR028974">
    <property type="entry name" value="TSP_type-3_rpt"/>
</dbReference>
<dbReference type="PROSITE" id="PS51257">
    <property type="entry name" value="PROKAR_LIPOPROTEIN"/>
    <property type="match status" value="1"/>
</dbReference>
<evidence type="ECO:0000256" key="2">
    <source>
        <dbReference type="ARBA" id="ARBA00022837"/>
    </source>
</evidence>
<feature type="compositionally biased region" description="Polar residues" evidence="3">
    <location>
        <begin position="31"/>
        <end position="43"/>
    </location>
</feature>
<dbReference type="InterPro" id="IPR036465">
    <property type="entry name" value="vWFA_dom_sf"/>
</dbReference>
<evidence type="ECO:0000259" key="5">
    <source>
        <dbReference type="PROSITE" id="PS50234"/>
    </source>
</evidence>
<reference evidence="6 7" key="1">
    <citation type="submission" date="2019-08" db="EMBL/GenBank/DDBJ databases">
        <authorList>
            <person name="Liang Q."/>
        </authorList>
    </citation>
    <scope>NUCLEOTIDE SEQUENCE [LARGE SCALE GENOMIC DNA]</scope>
    <source>
        <strain evidence="6 7">V1718</strain>
    </source>
</reference>
<keyword evidence="1 4" id="KW-0732">Signal</keyword>
<evidence type="ECO:0000313" key="6">
    <source>
        <dbReference type="EMBL" id="QED27246.1"/>
    </source>
</evidence>
<dbReference type="RefSeq" id="WP_146958931.1">
    <property type="nucleotide sequence ID" value="NZ_CP042467.1"/>
</dbReference>
<keyword evidence="2" id="KW-0106">Calcium</keyword>
<name>A0A5B8XU97_9DELT</name>
<dbReference type="InterPro" id="IPR002035">
    <property type="entry name" value="VWF_A"/>
</dbReference>
<sequence>MTRKLYVAALALLMISCSDTDGPSGKKTECPSGQSFNPVTGQCSVGGGTNNNTIGGTNNTNNNSTGGNTDPFADTDGDGFLDRFDNCPGIANPDQADSEGDGIGDPCDNCPDIANFDQADSDNDGVGDACDPDTVDPGSLYNPNRDDDGDGVPDSVDNCGGVANPDQADADGDSLGDACDNCPNVANYDQTDTSGNGVGDACSPQPVGQVCGNQESEFTLVEPNIYVLLDRSGSMGFGGGSGINAEPMRSARQALDQIADQLSGDIRFGFGTYQTGSCPGLEHRLDMGLHAPATLKASWSGVTPGGGTPTAGALDALRTQNRLAEAGDPNDAVRTKAVVLITDGDPNDCGGQTGSVSAAAALFAQNIPVYVVAYNFGGFEGNLNNVAQAGGTDAPGNDRFYTANSQAALVTALQNIASAAISCSYTLNPVPPDGNKIWVEVGGNYIQRDPANGYSYDANNNTLTIHGQSCTTLRSLDPNGPVTPLRITMGCATPCVPGEEVCDYQDNDCDGEIDEGCEECSPEICDGIDNNCNGVIDEGCPDCKFDGESCTDAAECCNNSCENGVCGPPCRPINSTCLVDDDCCGGVCAKGPNDTVGVCIGQ</sequence>
<dbReference type="Pfam" id="PF00092">
    <property type="entry name" value="VWA"/>
    <property type="match status" value="1"/>
</dbReference>
<dbReference type="InterPro" id="IPR003367">
    <property type="entry name" value="Thrombospondin_3-like_rpt"/>
</dbReference>
<keyword evidence="7" id="KW-1185">Reference proteome</keyword>
<dbReference type="KEGG" id="bbae:FRD01_08320"/>